<dbReference type="PANTHER" id="PTHR47681:SF3">
    <property type="entry name" value="PHOSPHATIDYLINOSITOL N-ACETYLGLUCOSAMINYLTRANSFERASE SUBUNIT P-RELATED"/>
    <property type="match status" value="1"/>
</dbReference>
<evidence type="ECO:0000313" key="10">
    <source>
        <dbReference type="EMBL" id="EOA33860.1"/>
    </source>
</evidence>
<evidence type="ECO:0000256" key="5">
    <source>
        <dbReference type="ARBA" id="ARBA00022989"/>
    </source>
</evidence>
<evidence type="ECO:0000256" key="3">
    <source>
        <dbReference type="ARBA" id="ARBA00022502"/>
    </source>
</evidence>
<dbReference type="GO" id="GO:0016020">
    <property type="term" value="C:membrane"/>
    <property type="evidence" value="ECO:0007669"/>
    <property type="project" value="UniProtKB-SubCell"/>
</dbReference>
<keyword evidence="3 7" id="KW-0337">GPI-anchor biosynthesis</keyword>
<keyword evidence="4 8" id="KW-0812">Transmembrane</keyword>
<feature type="transmembrane region" description="Helical" evidence="8">
    <location>
        <begin position="35"/>
        <end position="57"/>
    </location>
</feature>
<protein>
    <recommendedName>
        <fullName evidence="7">Phosphatidylinositol N-acetylglucosaminyltransferase subunit P</fullName>
    </recommendedName>
</protein>
<dbReference type="KEGG" id="crb:17895135"/>
<accession>R0I714</accession>
<feature type="domain" description="PIG-P" evidence="9">
    <location>
        <begin position="33"/>
        <end position="154"/>
    </location>
</feature>
<dbReference type="PIRSF" id="PIRSF008765">
    <property type="entry name" value="PIG-P_GPI19"/>
    <property type="match status" value="1"/>
</dbReference>
<keyword evidence="11" id="KW-1185">Reference proteome</keyword>
<comment type="pathway">
    <text evidence="2 7">Glycolipid biosynthesis; glycosylphosphatidylinositol-anchor biosynthesis.</text>
</comment>
<dbReference type="Proteomes" id="UP000029121">
    <property type="component" value="Unassembled WGS sequence"/>
</dbReference>
<name>R0I714_9BRAS</name>
<evidence type="ECO:0000256" key="8">
    <source>
        <dbReference type="SAM" id="Phobius"/>
    </source>
</evidence>
<keyword evidence="6 7" id="KW-0472">Membrane</keyword>
<dbReference type="InterPro" id="IPR013717">
    <property type="entry name" value="PIG-P"/>
</dbReference>
<reference evidence="11" key="1">
    <citation type="journal article" date="2013" name="Nat. Genet.">
        <title>The Capsella rubella genome and the genomic consequences of rapid mating system evolution.</title>
        <authorList>
            <person name="Slotte T."/>
            <person name="Hazzouri K.M."/>
            <person name="Agren J.A."/>
            <person name="Koenig D."/>
            <person name="Maumus F."/>
            <person name="Guo Y.L."/>
            <person name="Steige K."/>
            <person name="Platts A.E."/>
            <person name="Escobar J.S."/>
            <person name="Newman L.K."/>
            <person name="Wang W."/>
            <person name="Mandakova T."/>
            <person name="Vello E."/>
            <person name="Smith L.M."/>
            <person name="Henz S.R."/>
            <person name="Steffen J."/>
            <person name="Takuno S."/>
            <person name="Brandvain Y."/>
            <person name="Coop G."/>
            <person name="Andolfatto P."/>
            <person name="Hu T.T."/>
            <person name="Blanchette M."/>
            <person name="Clark R.M."/>
            <person name="Quesneville H."/>
            <person name="Nordborg M."/>
            <person name="Gaut B.S."/>
            <person name="Lysak M.A."/>
            <person name="Jenkins J."/>
            <person name="Grimwood J."/>
            <person name="Chapman J."/>
            <person name="Prochnik S."/>
            <person name="Shu S."/>
            <person name="Rokhsar D."/>
            <person name="Schmutz J."/>
            <person name="Weigel D."/>
            <person name="Wright S.I."/>
        </authorList>
    </citation>
    <scope>NUCLEOTIDE SEQUENCE [LARGE SCALE GENOMIC DNA]</scope>
    <source>
        <strain evidence="11">cv. Monte Gargano</strain>
    </source>
</reference>
<dbReference type="GO" id="GO:0017176">
    <property type="term" value="F:phosphatidylinositol N-acetylglucosaminyltransferase activity"/>
    <property type="evidence" value="ECO:0007669"/>
    <property type="project" value="UniProtKB-UniRule"/>
</dbReference>
<organism evidence="10 11">
    <name type="scientific">Capsella rubella</name>
    <dbReference type="NCBI Taxonomy" id="81985"/>
    <lineage>
        <taxon>Eukaryota</taxon>
        <taxon>Viridiplantae</taxon>
        <taxon>Streptophyta</taxon>
        <taxon>Embryophyta</taxon>
        <taxon>Tracheophyta</taxon>
        <taxon>Spermatophyta</taxon>
        <taxon>Magnoliopsida</taxon>
        <taxon>eudicotyledons</taxon>
        <taxon>Gunneridae</taxon>
        <taxon>Pentapetalae</taxon>
        <taxon>rosids</taxon>
        <taxon>malvids</taxon>
        <taxon>Brassicales</taxon>
        <taxon>Brassicaceae</taxon>
        <taxon>Camelineae</taxon>
        <taxon>Capsella</taxon>
    </lineage>
</organism>
<keyword evidence="7" id="KW-0808">Transferase</keyword>
<evidence type="ECO:0000313" key="11">
    <source>
        <dbReference type="Proteomes" id="UP000029121"/>
    </source>
</evidence>
<gene>
    <name evidence="10" type="ORF">CARUB_v10021352mg</name>
</gene>
<dbReference type="UniPathway" id="UPA00196"/>
<comment type="function">
    <text evidence="7">Part of the complex catalyzing the transfer of N-acetylglucosamine from UDP-N-acetylglucosamine to phosphatidylinositol, the first step of GPI biosynthesis.</text>
</comment>
<evidence type="ECO:0000259" key="9">
    <source>
        <dbReference type="Pfam" id="PF08510"/>
    </source>
</evidence>
<comment type="subcellular location">
    <subcellularLocation>
        <location evidence="1">Membrane</location>
        <topology evidence="1">Multi-pass membrane protein</topology>
    </subcellularLocation>
</comment>
<dbReference type="EMBL" id="KB870806">
    <property type="protein sequence ID" value="EOA33860.1"/>
    <property type="molecule type" value="Genomic_DNA"/>
</dbReference>
<dbReference type="InterPro" id="IPR016542">
    <property type="entry name" value="PIG-P_GPI19"/>
</dbReference>
<dbReference type="STRING" id="81985.R0I714"/>
<dbReference type="PANTHER" id="PTHR47681">
    <property type="entry name" value="PHOSPHATIDYLINOSITOL N-ACETYLGLUCOSAMINYLTRANSFERASE SUBUNIT P-RELATED"/>
    <property type="match status" value="1"/>
</dbReference>
<dbReference type="Pfam" id="PF08510">
    <property type="entry name" value="PIG-P"/>
    <property type="match status" value="1"/>
</dbReference>
<feature type="transmembrane region" description="Helical" evidence="8">
    <location>
        <begin position="77"/>
        <end position="101"/>
    </location>
</feature>
<dbReference type="OrthoDB" id="690928at2759"/>
<evidence type="ECO:0000256" key="6">
    <source>
        <dbReference type="ARBA" id="ARBA00023136"/>
    </source>
</evidence>
<evidence type="ECO:0000256" key="1">
    <source>
        <dbReference type="ARBA" id="ARBA00004141"/>
    </source>
</evidence>
<dbReference type="GO" id="GO:0006506">
    <property type="term" value="P:GPI anchor biosynthetic process"/>
    <property type="evidence" value="ECO:0007669"/>
    <property type="project" value="UniProtKB-UniPathway"/>
</dbReference>
<comment type="similarity">
    <text evidence="7">Belongs to the PIGP family.</text>
</comment>
<dbReference type="eggNOG" id="KOG2257">
    <property type="taxonomic scope" value="Eukaryota"/>
</dbReference>
<evidence type="ECO:0000256" key="4">
    <source>
        <dbReference type="ARBA" id="ARBA00022692"/>
    </source>
</evidence>
<dbReference type="AlphaFoldDB" id="R0I714"/>
<keyword evidence="5 8" id="KW-1133">Transmembrane helix</keyword>
<evidence type="ECO:0000256" key="7">
    <source>
        <dbReference type="PIRNR" id="PIRNR008765"/>
    </source>
</evidence>
<evidence type="ECO:0000256" key="2">
    <source>
        <dbReference type="ARBA" id="ARBA00004687"/>
    </source>
</evidence>
<proteinExistence type="inferred from homology"/>
<sequence>MEEEADLAKSPRRNLRRIKGDGMQDSEMISKPYEVYGFVGSILTVVATVIFLIWGYAPEMLLESLGISHYYYYYPNKYWALAMPLYLMVTLFLVLGFYIGLNFMSTSSPTSFYTLFDEYSTEDGDFVHLVKKEEDKPIDPISDIDITRANVLMFDSRHAK</sequence>